<proteinExistence type="predicted"/>
<dbReference type="AlphaFoldDB" id="A0A0D0DWE5"/>
<evidence type="ECO:0000313" key="2">
    <source>
        <dbReference type="Proteomes" id="UP000054538"/>
    </source>
</evidence>
<gene>
    <name evidence="1" type="ORF">PAXRUDRAFT_468787</name>
</gene>
<reference evidence="2" key="2">
    <citation type="submission" date="2015-01" db="EMBL/GenBank/DDBJ databases">
        <title>Evolutionary Origins and Diversification of the Mycorrhizal Mutualists.</title>
        <authorList>
            <consortium name="DOE Joint Genome Institute"/>
            <consortium name="Mycorrhizal Genomics Consortium"/>
            <person name="Kohler A."/>
            <person name="Kuo A."/>
            <person name="Nagy L.G."/>
            <person name="Floudas D."/>
            <person name="Copeland A."/>
            <person name="Barry K.W."/>
            <person name="Cichocki N."/>
            <person name="Veneault-Fourrey C."/>
            <person name="LaButti K."/>
            <person name="Lindquist E.A."/>
            <person name="Lipzen A."/>
            <person name="Lundell T."/>
            <person name="Morin E."/>
            <person name="Murat C."/>
            <person name="Riley R."/>
            <person name="Ohm R."/>
            <person name="Sun H."/>
            <person name="Tunlid A."/>
            <person name="Henrissat B."/>
            <person name="Grigoriev I.V."/>
            <person name="Hibbett D.S."/>
            <person name="Martin F."/>
        </authorList>
    </citation>
    <scope>NUCLEOTIDE SEQUENCE [LARGE SCALE GENOMIC DNA]</scope>
    <source>
        <strain evidence="2">Ve08.2h10</strain>
    </source>
</reference>
<keyword evidence="2" id="KW-1185">Reference proteome</keyword>
<protein>
    <submittedName>
        <fullName evidence="1">Uncharacterized protein</fullName>
    </submittedName>
</protein>
<reference evidence="1 2" key="1">
    <citation type="submission" date="2014-04" db="EMBL/GenBank/DDBJ databases">
        <authorList>
            <consortium name="DOE Joint Genome Institute"/>
            <person name="Kuo A."/>
            <person name="Kohler A."/>
            <person name="Jargeat P."/>
            <person name="Nagy L.G."/>
            <person name="Floudas D."/>
            <person name="Copeland A."/>
            <person name="Barry K.W."/>
            <person name="Cichocki N."/>
            <person name="Veneault-Fourrey C."/>
            <person name="LaButti K."/>
            <person name="Lindquist E.A."/>
            <person name="Lipzen A."/>
            <person name="Lundell T."/>
            <person name="Morin E."/>
            <person name="Murat C."/>
            <person name="Sun H."/>
            <person name="Tunlid A."/>
            <person name="Henrissat B."/>
            <person name="Grigoriev I.V."/>
            <person name="Hibbett D.S."/>
            <person name="Martin F."/>
            <person name="Nordberg H.P."/>
            <person name="Cantor M.N."/>
            <person name="Hua S.X."/>
        </authorList>
    </citation>
    <scope>NUCLEOTIDE SEQUENCE [LARGE SCALE GENOMIC DNA]</scope>
    <source>
        <strain evidence="1 2">Ve08.2h10</strain>
    </source>
</reference>
<dbReference type="HOGENOM" id="CLU_2574569_0_0_1"/>
<accession>A0A0D0DWE5</accession>
<evidence type="ECO:0000313" key="1">
    <source>
        <dbReference type="EMBL" id="KIK94171.1"/>
    </source>
</evidence>
<dbReference type="InParanoid" id="A0A0D0DWE5"/>
<sequence>MRDAEQSQKRCLARKNIACPMENQTHFPAMGTLLLLGSQISIVYGSGRKRFCGQKKNLHVLRIIFPQRKHCRNECLPPRED</sequence>
<dbReference type="EMBL" id="KN825125">
    <property type="protein sequence ID" value="KIK94171.1"/>
    <property type="molecule type" value="Genomic_DNA"/>
</dbReference>
<organism evidence="1 2">
    <name type="scientific">Paxillus rubicundulus Ve08.2h10</name>
    <dbReference type="NCBI Taxonomy" id="930991"/>
    <lineage>
        <taxon>Eukaryota</taxon>
        <taxon>Fungi</taxon>
        <taxon>Dikarya</taxon>
        <taxon>Basidiomycota</taxon>
        <taxon>Agaricomycotina</taxon>
        <taxon>Agaricomycetes</taxon>
        <taxon>Agaricomycetidae</taxon>
        <taxon>Boletales</taxon>
        <taxon>Paxilineae</taxon>
        <taxon>Paxillaceae</taxon>
        <taxon>Paxillus</taxon>
    </lineage>
</organism>
<dbReference type="Proteomes" id="UP000054538">
    <property type="component" value="Unassembled WGS sequence"/>
</dbReference>
<name>A0A0D0DWE5_9AGAM</name>